<evidence type="ECO:0000256" key="8">
    <source>
        <dbReference type="ARBA" id="ARBA00022840"/>
    </source>
</evidence>
<evidence type="ECO:0000313" key="16">
    <source>
        <dbReference type="Proteomes" id="UP001154265"/>
    </source>
</evidence>
<keyword evidence="2 15" id="KW-0723">Serine/threonine-protein kinase</keyword>
<evidence type="ECO:0000313" key="15">
    <source>
        <dbReference type="EMBL" id="MDG2990591.1"/>
    </source>
</evidence>
<keyword evidence="13" id="KW-0812">Transmembrane</keyword>
<dbReference type="PANTHER" id="PTHR24363">
    <property type="entry name" value="SERINE/THREONINE PROTEIN KINASE"/>
    <property type="match status" value="1"/>
</dbReference>
<dbReference type="InterPro" id="IPR016024">
    <property type="entry name" value="ARM-type_fold"/>
</dbReference>
<dbReference type="PROSITE" id="PS50011">
    <property type="entry name" value="PROTEIN_KINASE_DOM"/>
    <property type="match status" value="1"/>
</dbReference>
<dbReference type="PANTHER" id="PTHR24363:SF0">
    <property type="entry name" value="SERINE_THREONINE KINASE LIKE DOMAIN CONTAINING 1"/>
    <property type="match status" value="1"/>
</dbReference>
<dbReference type="Pfam" id="PF25591">
    <property type="entry name" value="LRV_2"/>
    <property type="match status" value="1"/>
</dbReference>
<protein>
    <recommendedName>
        <fullName evidence="1">non-specific serine/threonine protein kinase</fullName>
        <ecNumber evidence="1">2.7.11.1</ecNumber>
    </recommendedName>
</protein>
<evidence type="ECO:0000256" key="4">
    <source>
        <dbReference type="ARBA" id="ARBA00022679"/>
    </source>
</evidence>
<dbReference type="SUPFAM" id="SSF48371">
    <property type="entry name" value="ARM repeat"/>
    <property type="match status" value="1"/>
</dbReference>
<dbReference type="Gene3D" id="1.25.10.10">
    <property type="entry name" value="Leucine-rich Repeat Variant"/>
    <property type="match status" value="1"/>
</dbReference>
<comment type="caution">
    <text evidence="15">The sequence shown here is derived from an EMBL/GenBank/DDBJ whole genome shotgun (WGS) entry which is preliminary data.</text>
</comment>
<gene>
    <name evidence="15" type="ORF">L3556_06530</name>
</gene>
<feature type="transmembrane region" description="Helical" evidence="13">
    <location>
        <begin position="509"/>
        <end position="530"/>
    </location>
</feature>
<evidence type="ECO:0000256" key="11">
    <source>
        <dbReference type="PROSITE-ProRule" id="PRU10141"/>
    </source>
</evidence>
<dbReference type="InterPro" id="IPR057893">
    <property type="entry name" value="LRV_2"/>
</dbReference>
<dbReference type="EMBL" id="JAKKUT010000002">
    <property type="protein sequence ID" value="MDG2990591.1"/>
    <property type="molecule type" value="Genomic_DNA"/>
</dbReference>
<comment type="catalytic activity">
    <reaction evidence="9">
        <text>L-threonyl-[protein] + ATP = O-phospho-L-threonyl-[protein] + ADP + H(+)</text>
        <dbReference type="Rhea" id="RHEA:46608"/>
        <dbReference type="Rhea" id="RHEA-COMP:11060"/>
        <dbReference type="Rhea" id="RHEA-COMP:11605"/>
        <dbReference type="ChEBI" id="CHEBI:15378"/>
        <dbReference type="ChEBI" id="CHEBI:30013"/>
        <dbReference type="ChEBI" id="CHEBI:30616"/>
        <dbReference type="ChEBI" id="CHEBI:61977"/>
        <dbReference type="ChEBI" id="CHEBI:456216"/>
        <dbReference type="EC" id="2.7.11.1"/>
    </reaction>
</comment>
<organism evidence="15 16">
    <name type="scientific">Candidatus Synechococcus calcipolaris G9</name>
    <dbReference type="NCBI Taxonomy" id="1497997"/>
    <lineage>
        <taxon>Bacteria</taxon>
        <taxon>Bacillati</taxon>
        <taxon>Cyanobacteriota</taxon>
        <taxon>Cyanophyceae</taxon>
        <taxon>Synechococcales</taxon>
        <taxon>Synechococcaceae</taxon>
        <taxon>Synechococcus</taxon>
    </lineage>
</organism>
<evidence type="ECO:0000256" key="1">
    <source>
        <dbReference type="ARBA" id="ARBA00012513"/>
    </source>
</evidence>
<dbReference type="GO" id="GO:0004674">
    <property type="term" value="F:protein serine/threonine kinase activity"/>
    <property type="evidence" value="ECO:0007669"/>
    <property type="project" value="UniProtKB-KW"/>
</dbReference>
<feature type="domain" description="Protein kinase" evidence="14">
    <location>
        <begin position="31"/>
        <end position="377"/>
    </location>
</feature>
<feature type="coiled-coil region" evidence="12">
    <location>
        <begin position="440"/>
        <end position="471"/>
    </location>
</feature>
<dbReference type="PROSITE" id="PS00107">
    <property type="entry name" value="PROTEIN_KINASE_ATP"/>
    <property type="match status" value="1"/>
</dbReference>
<feature type="binding site" evidence="11">
    <location>
        <position position="62"/>
    </location>
    <ligand>
        <name>ATP</name>
        <dbReference type="ChEBI" id="CHEBI:30616"/>
    </ligand>
</feature>
<evidence type="ECO:0000256" key="3">
    <source>
        <dbReference type="ARBA" id="ARBA00022549"/>
    </source>
</evidence>
<name>A0ABT6EYW5_9SYNE</name>
<dbReference type="Gene3D" id="3.30.200.20">
    <property type="entry name" value="Phosphorylase Kinase, domain 1"/>
    <property type="match status" value="1"/>
</dbReference>
<keyword evidence="4" id="KW-0808">Transferase</keyword>
<keyword evidence="5" id="KW-0605">Phycobilisome</keyword>
<keyword evidence="12" id="KW-0175">Coiled coil</keyword>
<evidence type="ECO:0000256" key="12">
    <source>
        <dbReference type="SAM" id="Coils"/>
    </source>
</evidence>
<accession>A0ABT6EYW5</accession>
<dbReference type="Gene3D" id="1.10.510.10">
    <property type="entry name" value="Transferase(Phosphotransferase) domain 1"/>
    <property type="match status" value="1"/>
</dbReference>
<evidence type="ECO:0000256" key="9">
    <source>
        <dbReference type="ARBA" id="ARBA00047899"/>
    </source>
</evidence>
<keyword evidence="13" id="KW-1133">Transmembrane helix</keyword>
<feature type="coiled-coil region" evidence="12">
    <location>
        <begin position="545"/>
        <end position="572"/>
    </location>
</feature>
<dbReference type="InterPro" id="IPR017441">
    <property type="entry name" value="Protein_kinase_ATP_BS"/>
</dbReference>
<comment type="catalytic activity">
    <reaction evidence="10">
        <text>L-seryl-[protein] + ATP = O-phospho-L-seryl-[protein] + ADP + H(+)</text>
        <dbReference type="Rhea" id="RHEA:17989"/>
        <dbReference type="Rhea" id="RHEA-COMP:9863"/>
        <dbReference type="Rhea" id="RHEA-COMP:11604"/>
        <dbReference type="ChEBI" id="CHEBI:15378"/>
        <dbReference type="ChEBI" id="CHEBI:29999"/>
        <dbReference type="ChEBI" id="CHEBI:30616"/>
        <dbReference type="ChEBI" id="CHEBI:83421"/>
        <dbReference type="ChEBI" id="CHEBI:456216"/>
        <dbReference type="EC" id="2.7.11.1"/>
    </reaction>
</comment>
<keyword evidence="7 15" id="KW-0418">Kinase</keyword>
<evidence type="ECO:0000256" key="7">
    <source>
        <dbReference type="ARBA" id="ARBA00022777"/>
    </source>
</evidence>
<reference evidence="15" key="1">
    <citation type="journal article" date="2022" name="Genome Biol. Evol.">
        <title>A New Gene Family Diagnostic for Intracellular Biomineralization of Amorphous Ca Carbonates by Cyanobacteria.</title>
        <authorList>
            <person name="Benzerara K."/>
            <person name="Duprat E."/>
            <person name="Bitard-Feildel T."/>
            <person name="Caumes G."/>
            <person name="Cassier-Chauvat C."/>
            <person name="Chauvat F."/>
            <person name="Dezi M."/>
            <person name="Diop S.I."/>
            <person name="Gaschignard G."/>
            <person name="Gorgen S."/>
            <person name="Gugger M."/>
            <person name="Lopez-Garcia P."/>
            <person name="Millet M."/>
            <person name="Skouri-Panet F."/>
            <person name="Moreira D."/>
            <person name="Callebaut I."/>
        </authorList>
    </citation>
    <scope>NUCLEOTIDE SEQUENCE</scope>
    <source>
        <strain evidence="15">G9</strain>
    </source>
</reference>
<dbReference type="InterPro" id="IPR000719">
    <property type="entry name" value="Prot_kinase_dom"/>
</dbReference>
<keyword evidence="8 11" id="KW-0067">ATP-binding</keyword>
<keyword evidence="16" id="KW-1185">Reference proteome</keyword>
<evidence type="ECO:0000256" key="13">
    <source>
        <dbReference type="SAM" id="Phobius"/>
    </source>
</evidence>
<evidence type="ECO:0000259" key="14">
    <source>
        <dbReference type="PROSITE" id="PS50011"/>
    </source>
</evidence>
<keyword evidence="6 11" id="KW-0547">Nucleotide-binding</keyword>
<dbReference type="SMART" id="SM00220">
    <property type="entry name" value="S_TKc"/>
    <property type="match status" value="1"/>
</dbReference>
<reference evidence="15" key="2">
    <citation type="submission" date="2022-01" db="EMBL/GenBank/DDBJ databases">
        <authorList>
            <person name="Zivanovic Y."/>
            <person name="Moreira D."/>
            <person name="Lopez-Garcia P."/>
        </authorList>
    </citation>
    <scope>NUCLEOTIDE SEQUENCE</scope>
    <source>
        <strain evidence="15">G9</strain>
    </source>
</reference>
<evidence type="ECO:0000256" key="5">
    <source>
        <dbReference type="ARBA" id="ARBA00022738"/>
    </source>
</evidence>
<keyword evidence="3" id="KW-0042">Antenna complex</keyword>
<dbReference type="EC" id="2.7.11.1" evidence="1"/>
<sequence>MPELDDPRQRRAIPQRFCTTCRMPLILQGHYVAEKVLGAGGFGAAYLARDLNTPSLRQCVIKQLRPNFTDPGDIQKAHELFEREGTVLEKLGEHPQIPYLFAFFDLEIKTNLGQHPDRFFYLVQELVEGDSLEDELIRQGPLSEAQVLQLLQELLPVLQFIHDRRSIHRDIKPSNIMRQKVANVPGQSRLYLIDFGAVKQFSGTQLTQKGHHTSIYTPYFAPPEQIRGDRVSPSSDLYALAVTCLVLLTGKGPETLFDAYRGRWNWSATVSSNLQNVLEKMLKPLPGDRYGSANEVLAALSFSENKSKASTNQVVLRLEERASLEEREKLASDPNTPIFVLEQLANDTHRIVRRKVAENPNTSSSILEYLAQDQESFSVRRAVAKNLNTPIAVLINLAKDKQLDVVKAAYDNPQFPESEHQELAPVPSKPFHPGRMRSVSEKLKQQQDDFEREYKEAIKNIEKEKKAKLSNFSKKQIEGSTIGAKFIVFISGSMQCLLGYYAIQLGGLMVVFACLWITFWGLVTLMMISLPTVSEKTYSKIWKIKNDAEEHKKNTKKEFEKKQDQFKQKMRESINHFKRIPANTLTEEYIVTLSDEDQFLLLQAIQEREDRDKFDKNVRVGLKALAATGVLVSLFTGLPFFF</sequence>
<dbReference type="InterPro" id="IPR011009">
    <property type="entry name" value="Kinase-like_dom_sf"/>
</dbReference>
<feature type="transmembrane region" description="Helical" evidence="13">
    <location>
        <begin position="620"/>
        <end position="641"/>
    </location>
</feature>
<dbReference type="SUPFAM" id="SSF56112">
    <property type="entry name" value="Protein kinase-like (PK-like)"/>
    <property type="match status" value="1"/>
</dbReference>
<proteinExistence type="predicted"/>
<dbReference type="Pfam" id="PF00069">
    <property type="entry name" value="Pkinase"/>
    <property type="match status" value="1"/>
</dbReference>
<evidence type="ECO:0000256" key="10">
    <source>
        <dbReference type="ARBA" id="ARBA00048679"/>
    </source>
</evidence>
<evidence type="ECO:0000256" key="6">
    <source>
        <dbReference type="ARBA" id="ARBA00022741"/>
    </source>
</evidence>
<dbReference type="InterPro" id="IPR011989">
    <property type="entry name" value="ARM-like"/>
</dbReference>
<dbReference type="CDD" id="cd14014">
    <property type="entry name" value="STKc_PknB_like"/>
    <property type="match status" value="1"/>
</dbReference>
<keyword evidence="13" id="KW-0472">Membrane</keyword>
<evidence type="ECO:0000256" key="2">
    <source>
        <dbReference type="ARBA" id="ARBA00022527"/>
    </source>
</evidence>
<dbReference type="Proteomes" id="UP001154265">
    <property type="component" value="Unassembled WGS sequence"/>
</dbReference>